<dbReference type="InterPro" id="IPR017871">
    <property type="entry name" value="ABC_transporter-like_CS"/>
</dbReference>
<evidence type="ECO:0000313" key="5">
    <source>
        <dbReference type="EMBL" id="HGT46490.1"/>
    </source>
</evidence>
<evidence type="ECO:0000259" key="4">
    <source>
        <dbReference type="PROSITE" id="PS50893"/>
    </source>
</evidence>
<dbReference type="AlphaFoldDB" id="A0A832DIE1"/>
<proteinExistence type="predicted"/>
<feature type="domain" description="ABC transporter" evidence="4">
    <location>
        <begin position="326"/>
        <end position="540"/>
    </location>
</feature>
<dbReference type="Pfam" id="PF12848">
    <property type="entry name" value="ABC_tran_Xtn"/>
    <property type="match status" value="1"/>
</dbReference>
<dbReference type="InterPro" id="IPR027417">
    <property type="entry name" value="P-loop_NTPase"/>
</dbReference>
<dbReference type="PANTHER" id="PTHR42855:SF2">
    <property type="entry name" value="DRUG RESISTANCE ABC TRANSPORTER,ATP-BINDING PROTEIN"/>
    <property type="match status" value="1"/>
</dbReference>
<feature type="coiled-coil region" evidence="3">
    <location>
        <begin position="579"/>
        <end position="653"/>
    </location>
</feature>
<dbReference type="InterPro" id="IPR010978">
    <property type="entry name" value="tRNA-bd_arm"/>
</dbReference>
<dbReference type="InterPro" id="IPR032781">
    <property type="entry name" value="ABC_tran_Xtn"/>
</dbReference>
<dbReference type="GO" id="GO:0003677">
    <property type="term" value="F:DNA binding"/>
    <property type="evidence" value="ECO:0007669"/>
    <property type="project" value="InterPro"/>
</dbReference>
<dbReference type="CDD" id="cd03221">
    <property type="entry name" value="ABCF_EF-3"/>
    <property type="match status" value="2"/>
</dbReference>
<dbReference type="SUPFAM" id="SSF46589">
    <property type="entry name" value="tRNA-binding arm"/>
    <property type="match status" value="1"/>
</dbReference>
<keyword evidence="1" id="KW-0547">Nucleotide-binding</keyword>
<protein>
    <submittedName>
        <fullName evidence="5">ABC transporter ATP-binding protein</fullName>
    </submittedName>
</protein>
<dbReference type="SUPFAM" id="SSF52540">
    <property type="entry name" value="P-loop containing nucleoside triphosphate hydrolases"/>
    <property type="match status" value="2"/>
</dbReference>
<feature type="domain" description="ABC transporter" evidence="4">
    <location>
        <begin position="2"/>
        <end position="259"/>
    </location>
</feature>
<dbReference type="FunFam" id="3.40.50.300:FF:000011">
    <property type="entry name" value="Putative ABC transporter ATP-binding component"/>
    <property type="match status" value="1"/>
</dbReference>
<dbReference type="GO" id="GO:0005524">
    <property type="term" value="F:ATP binding"/>
    <property type="evidence" value="ECO:0007669"/>
    <property type="project" value="UniProtKB-KW"/>
</dbReference>
<dbReference type="PANTHER" id="PTHR42855">
    <property type="entry name" value="ABC TRANSPORTER ATP-BINDING SUBUNIT"/>
    <property type="match status" value="1"/>
</dbReference>
<dbReference type="PROSITE" id="PS50893">
    <property type="entry name" value="ABC_TRANSPORTER_2"/>
    <property type="match status" value="2"/>
</dbReference>
<dbReference type="Gene3D" id="3.40.50.300">
    <property type="entry name" value="P-loop containing nucleotide triphosphate hydrolases"/>
    <property type="match status" value="2"/>
</dbReference>
<dbReference type="InterPro" id="IPR003593">
    <property type="entry name" value="AAA+_ATPase"/>
</dbReference>
<dbReference type="EMBL" id="DSVI01000003">
    <property type="protein sequence ID" value="HGT46490.1"/>
    <property type="molecule type" value="Genomic_DNA"/>
</dbReference>
<keyword evidence="3" id="KW-0175">Coiled coil</keyword>
<dbReference type="InterPro" id="IPR051309">
    <property type="entry name" value="ABCF_ATPase"/>
</dbReference>
<dbReference type="InterPro" id="IPR032524">
    <property type="entry name" value="ABC_tran_C"/>
</dbReference>
<organism evidence="5">
    <name type="scientific">Ignavibacterium album</name>
    <dbReference type="NCBI Taxonomy" id="591197"/>
    <lineage>
        <taxon>Bacteria</taxon>
        <taxon>Pseudomonadati</taxon>
        <taxon>Ignavibacteriota</taxon>
        <taxon>Ignavibacteria</taxon>
        <taxon>Ignavibacteriales</taxon>
        <taxon>Ignavibacteriaceae</taxon>
        <taxon>Ignavibacterium</taxon>
    </lineage>
</organism>
<reference evidence="5" key="1">
    <citation type="journal article" date="2020" name="mSystems">
        <title>Genome- and Community-Level Interaction Insights into Carbon Utilization and Element Cycling Functions of Hydrothermarchaeota in Hydrothermal Sediment.</title>
        <authorList>
            <person name="Zhou Z."/>
            <person name="Liu Y."/>
            <person name="Xu W."/>
            <person name="Pan J."/>
            <person name="Luo Z.H."/>
            <person name="Li M."/>
        </authorList>
    </citation>
    <scope>NUCLEOTIDE SEQUENCE [LARGE SCALE GENOMIC DNA]</scope>
    <source>
        <strain evidence="5">SpSt-500</strain>
    </source>
</reference>
<dbReference type="Gene3D" id="1.10.287.380">
    <property type="entry name" value="Valyl-tRNA synthetase, C-terminal domain"/>
    <property type="match status" value="1"/>
</dbReference>
<dbReference type="SMART" id="SM00382">
    <property type="entry name" value="AAA"/>
    <property type="match status" value="2"/>
</dbReference>
<dbReference type="PROSITE" id="PS00211">
    <property type="entry name" value="ABC_TRANSPORTER_1"/>
    <property type="match status" value="2"/>
</dbReference>
<dbReference type="Pfam" id="PF16326">
    <property type="entry name" value="ABC_tran_CTD"/>
    <property type="match status" value="1"/>
</dbReference>
<dbReference type="InterPro" id="IPR003439">
    <property type="entry name" value="ABC_transporter-like_ATP-bd"/>
</dbReference>
<accession>A0A832DIE1</accession>
<evidence type="ECO:0000256" key="3">
    <source>
        <dbReference type="SAM" id="Coils"/>
    </source>
</evidence>
<keyword evidence="2 5" id="KW-0067">ATP-binding</keyword>
<gene>
    <name evidence="5" type="ORF">ENS56_00445</name>
</gene>
<sequence length="655" mass="74719">MIDLINVSLQFNGKYLFKDVNYKISSGDKISLVGANGTGKSSLLKIITGEIEPESGTIQRQKNISIGYLPQENVTHANKTLLEEATSALSDIIKLQEKEAELQKDLSKENLSDDERDDLIHQLGEVHLRLVELDSYSANAKVEKVLKGLGFEEEDFDRPTETFSGGWQMRIALAKILISQNDILLMDEPTNHLDIDSLNWLISFLKSYRGALVVVSHDKNFVNQVTDKTLEIYLGKFYTFKGDFDSYLKFKEERDAQAIHQYELQQKKIKETERFIERFRYKATKARQVQSRIKQLEKLELVELPESKNEIDIKFPTPIQSGRIPIQLNGISKSYGQKTVLKNVDLTIERGDKIAFVGPNGAGKTTLAKIIAGVLKPDSGERIIGHNTFVSHYAQDVADNLDPELDVLDSVYGINEEKTVGELRSLLGSFLFSGDDVFKKVGVLSGGEKSRVALCKILLTKANLIILDEPTNHLDISSKKILQKALIDFPGSLVIVSHDVDFLRPIINKVLDIRKSGIRIFNGDIDYYLYKRNELFEEENNYLNKSDNSINKNSTRDSASRKEQKRLEAELRQKKYQATKGLTKEIEKIEKQISLLEDEHKTIQTKLADPDFYNNPEEVKQTNKRFKEVEKELEELLQNWELKTEELNKILNQFN</sequence>
<evidence type="ECO:0000256" key="1">
    <source>
        <dbReference type="ARBA" id="ARBA00022741"/>
    </source>
</evidence>
<dbReference type="GO" id="GO:0016887">
    <property type="term" value="F:ATP hydrolysis activity"/>
    <property type="evidence" value="ECO:0007669"/>
    <property type="project" value="InterPro"/>
</dbReference>
<name>A0A832DIE1_9BACT</name>
<dbReference type="Pfam" id="PF00005">
    <property type="entry name" value="ABC_tran"/>
    <property type="match status" value="2"/>
</dbReference>
<evidence type="ECO:0000256" key="2">
    <source>
        <dbReference type="ARBA" id="ARBA00022840"/>
    </source>
</evidence>
<dbReference type="InterPro" id="IPR037118">
    <property type="entry name" value="Val-tRNA_synth_C_sf"/>
</dbReference>
<comment type="caution">
    <text evidence="5">The sequence shown here is derived from an EMBL/GenBank/DDBJ whole genome shotgun (WGS) entry which is preliminary data.</text>
</comment>